<dbReference type="EMBL" id="JBHSCN010000021">
    <property type="protein sequence ID" value="MFC4245146.1"/>
    <property type="molecule type" value="Genomic_DNA"/>
</dbReference>
<feature type="transmembrane region" description="Helical" evidence="1">
    <location>
        <begin position="107"/>
        <end position="128"/>
    </location>
</feature>
<evidence type="ECO:0000313" key="4">
    <source>
        <dbReference type="Proteomes" id="UP001595900"/>
    </source>
</evidence>
<evidence type="ECO:0000259" key="2">
    <source>
        <dbReference type="Pfam" id="PF14342"/>
    </source>
</evidence>
<proteinExistence type="predicted"/>
<sequence length="244" mass="26943">MTELTNAEVPVWLTVVATLSLIAAVGCAVWTAVDVARRPQRTAIMNLVWPITALFGSGLWVWLYRRYGRAERPDAVGDDRATSKHPRWASIAIGTTHCGAGCALGDLIAEFAIVMLPVLAVAVGWHHLYEVHLFAAWIWDLVLAFVLGIVFQYFAIAPMRDQPRRRSLRDALKADTFSILAWQLGMYGTMAIIQFLVARPLWGGMLPATTAVFWLGMQLAMLVGFACSYPVNAVLIQKGIKEAM</sequence>
<keyword evidence="1" id="KW-0472">Membrane</keyword>
<keyword evidence="1" id="KW-1133">Transmembrane helix</keyword>
<keyword evidence="4" id="KW-1185">Reference proteome</keyword>
<feature type="transmembrane region" description="Helical" evidence="1">
    <location>
        <begin position="12"/>
        <end position="32"/>
    </location>
</feature>
<feature type="domain" description="DUF4396" evidence="2">
    <location>
        <begin position="88"/>
        <end position="241"/>
    </location>
</feature>
<feature type="transmembrane region" description="Helical" evidence="1">
    <location>
        <begin position="211"/>
        <end position="235"/>
    </location>
</feature>
<organism evidence="3 4">
    <name type="scientific">Gryllotalpicola reticulitermitis</name>
    <dbReference type="NCBI Taxonomy" id="1184153"/>
    <lineage>
        <taxon>Bacteria</taxon>
        <taxon>Bacillati</taxon>
        <taxon>Actinomycetota</taxon>
        <taxon>Actinomycetes</taxon>
        <taxon>Micrococcales</taxon>
        <taxon>Microbacteriaceae</taxon>
        <taxon>Gryllotalpicola</taxon>
    </lineage>
</organism>
<evidence type="ECO:0000256" key="1">
    <source>
        <dbReference type="SAM" id="Phobius"/>
    </source>
</evidence>
<comment type="caution">
    <text evidence="3">The sequence shown here is derived from an EMBL/GenBank/DDBJ whole genome shotgun (WGS) entry which is preliminary data.</text>
</comment>
<protein>
    <submittedName>
        <fullName evidence="3">DUF4396 domain-containing protein</fullName>
    </submittedName>
</protein>
<feature type="transmembrane region" description="Helical" evidence="1">
    <location>
        <begin position="134"/>
        <end position="156"/>
    </location>
</feature>
<feature type="transmembrane region" description="Helical" evidence="1">
    <location>
        <begin position="44"/>
        <end position="63"/>
    </location>
</feature>
<feature type="transmembrane region" description="Helical" evidence="1">
    <location>
        <begin position="177"/>
        <end position="199"/>
    </location>
</feature>
<evidence type="ECO:0000313" key="3">
    <source>
        <dbReference type="EMBL" id="MFC4245146.1"/>
    </source>
</evidence>
<reference evidence="4" key="1">
    <citation type="journal article" date="2019" name="Int. J. Syst. Evol. Microbiol.">
        <title>The Global Catalogue of Microorganisms (GCM) 10K type strain sequencing project: providing services to taxonomists for standard genome sequencing and annotation.</title>
        <authorList>
            <consortium name="The Broad Institute Genomics Platform"/>
            <consortium name="The Broad Institute Genome Sequencing Center for Infectious Disease"/>
            <person name="Wu L."/>
            <person name="Ma J."/>
        </authorList>
    </citation>
    <scope>NUCLEOTIDE SEQUENCE [LARGE SCALE GENOMIC DNA]</scope>
    <source>
        <strain evidence="4">CGMCC 1.10363</strain>
    </source>
</reference>
<keyword evidence="1" id="KW-0812">Transmembrane</keyword>
<name>A0ABV8Q9X0_9MICO</name>
<dbReference type="Proteomes" id="UP001595900">
    <property type="component" value="Unassembled WGS sequence"/>
</dbReference>
<dbReference type="InterPro" id="IPR025509">
    <property type="entry name" value="DUF4396"/>
</dbReference>
<gene>
    <name evidence="3" type="ORF">ACFOYW_17395</name>
</gene>
<dbReference type="Pfam" id="PF14342">
    <property type="entry name" value="DUF4396"/>
    <property type="match status" value="1"/>
</dbReference>
<dbReference type="RefSeq" id="WP_390231962.1">
    <property type="nucleotide sequence ID" value="NZ_JBHSCN010000021.1"/>
</dbReference>
<accession>A0ABV8Q9X0</accession>